<dbReference type="SUPFAM" id="SSF47384">
    <property type="entry name" value="Homodimeric domain of signal transducing histidine kinase"/>
    <property type="match status" value="1"/>
</dbReference>
<evidence type="ECO:0000259" key="6">
    <source>
        <dbReference type="PROSITE" id="PS50110"/>
    </source>
</evidence>
<dbReference type="PANTHER" id="PTHR43065">
    <property type="entry name" value="SENSOR HISTIDINE KINASE"/>
    <property type="match status" value="1"/>
</dbReference>
<protein>
    <recommendedName>
        <fullName evidence="2">histidine kinase</fullName>
        <ecNumber evidence="2">2.7.13.3</ecNumber>
    </recommendedName>
</protein>
<accession>A0A1X0XXB2</accession>
<dbReference type="EMBL" id="NAAD01000019">
    <property type="protein sequence ID" value="ORJ57448.1"/>
    <property type="molecule type" value="Genomic_DNA"/>
</dbReference>
<dbReference type="PROSITE" id="PS50110">
    <property type="entry name" value="RESPONSE_REGULATORY"/>
    <property type="match status" value="1"/>
</dbReference>
<dbReference type="SUPFAM" id="SSF55781">
    <property type="entry name" value="GAF domain-like"/>
    <property type="match status" value="1"/>
</dbReference>
<evidence type="ECO:0000256" key="3">
    <source>
        <dbReference type="ARBA" id="ARBA00022553"/>
    </source>
</evidence>
<dbReference type="OrthoDB" id="9761263at2"/>
<feature type="domain" description="Response regulatory" evidence="6">
    <location>
        <begin position="455"/>
        <end position="571"/>
    </location>
</feature>
<dbReference type="Pfam" id="PF02518">
    <property type="entry name" value="HATPase_c"/>
    <property type="match status" value="1"/>
</dbReference>
<dbReference type="InterPro" id="IPR036097">
    <property type="entry name" value="HisK_dim/P_sf"/>
</dbReference>
<dbReference type="Pfam" id="PF00512">
    <property type="entry name" value="HisKA"/>
    <property type="match status" value="1"/>
</dbReference>
<evidence type="ECO:0000313" key="8">
    <source>
        <dbReference type="Proteomes" id="UP000193136"/>
    </source>
</evidence>
<dbReference type="SUPFAM" id="SSF52172">
    <property type="entry name" value="CheY-like"/>
    <property type="match status" value="1"/>
</dbReference>
<dbReference type="InterPro" id="IPR003594">
    <property type="entry name" value="HATPase_dom"/>
</dbReference>
<feature type="modified residue" description="4-aspartylphosphate" evidence="4">
    <location>
        <position position="506"/>
    </location>
</feature>
<dbReference type="Gene3D" id="1.10.287.130">
    <property type="match status" value="1"/>
</dbReference>
<reference evidence="7 8" key="1">
    <citation type="submission" date="2017-03" db="EMBL/GenBank/DDBJ databases">
        <title>Genome sequence of Geothermobacter sp. EPR-M, Deep-Sea Iron Reducer.</title>
        <authorList>
            <person name="Tully B."/>
            <person name="Savalia P."/>
            <person name="Abuyen K."/>
            <person name="Baughan C."/>
            <person name="Romero E."/>
            <person name="Ronkowski C."/>
            <person name="Torres B."/>
            <person name="Tremblay J."/>
            <person name="Trujillo A."/>
            <person name="Tyler M."/>
            <person name="Perez-Rodriguez I."/>
            <person name="Amend J."/>
        </authorList>
    </citation>
    <scope>NUCLEOTIDE SEQUENCE [LARGE SCALE GENOMIC DNA]</scope>
    <source>
        <strain evidence="7 8">EPR-M</strain>
    </source>
</reference>
<dbReference type="SUPFAM" id="SSF55874">
    <property type="entry name" value="ATPase domain of HSP90 chaperone/DNA topoisomerase II/histidine kinase"/>
    <property type="match status" value="1"/>
</dbReference>
<gene>
    <name evidence="7" type="ORF">B5V00_13420</name>
</gene>
<dbReference type="PANTHER" id="PTHR43065:SF42">
    <property type="entry name" value="TWO-COMPONENT SENSOR PPRA"/>
    <property type="match status" value="1"/>
</dbReference>
<dbReference type="SMART" id="SM00448">
    <property type="entry name" value="REC"/>
    <property type="match status" value="1"/>
</dbReference>
<dbReference type="PRINTS" id="PR00344">
    <property type="entry name" value="BCTRLSENSOR"/>
</dbReference>
<dbReference type="AlphaFoldDB" id="A0A1X0XXB2"/>
<dbReference type="InterPro" id="IPR003661">
    <property type="entry name" value="HisK_dim/P_dom"/>
</dbReference>
<evidence type="ECO:0000313" key="7">
    <source>
        <dbReference type="EMBL" id="ORJ57448.1"/>
    </source>
</evidence>
<dbReference type="Gene3D" id="3.30.450.40">
    <property type="match status" value="1"/>
</dbReference>
<dbReference type="InterPro" id="IPR011006">
    <property type="entry name" value="CheY-like_superfamily"/>
</dbReference>
<dbReference type="Gene3D" id="3.40.50.2300">
    <property type="match status" value="1"/>
</dbReference>
<dbReference type="PROSITE" id="PS50109">
    <property type="entry name" value="HIS_KIN"/>
    <property type="match status" value="1"/>
</dbReference>
<evidence type="ECO:0000256" key="2">
    <source>
        <dbReference type="ARBA" id="ARBA00012438"/>
    </source>
</evidence>
<comment type="catalytic activity">
    <reaction evidence="1">
        <text>ATP + protein L-histidine = ADP + protein N-phospho-L-histidine.</text>
        <dbReference type="EC" id="2.7.13.3"/>
    </reaction>
</comment>
<dbReference type="SMART" id="SM00388">
    <property type="entry name" value="HisKA"/>
    <property type="match status" value="1"/>
</dbReference>
<dbReference type="Pfam" id="PF00072">
    <property type="entry name" value="Response_reg"/>
    <property type="match status" value="1"/>
</dbReference>
<proteinExistence type="predicted"/>
<organism evidence="7 8">
    <name type="scientific">Geothermobacter hydrogeniphilus</name>
    <dbReference type="NCBI Taxonomy" id="1969733"/>
    <lineage>
        <taxon>Bacteria</taxon>
        <taxon>Pseudomonadati</taxon>
        <taxon>Thermodesulfobacteriota</taxon>
        <taxon>Desulfuromonadia</taxon>
        <taxon>Desulfuromonadales</taxon>
        <taxon>Geothermobacteraceae</taxon>
        <taxon>Geothermobacter</taxon>
    </lineage>
</organism>
<dbReference type="GO" id="GO:0000155">
    <property type="term" value="F:phosphorelay sensor kinase activity"/>
    <property type="evidence" value="ECO:0007669"/>
    <property type="project" value="InterPro"/>
</dbReference>
<evidence type="ECO:0000256" key="1">
    <source>
        <dbReference type="ARBA" id="ARBA00000085"/>
    </source>
</evidence>
<dbReference type="InterPro" id="IPR029016">
    <property type="entry name" value="GAF-like_dom_sf"/>
</dbReference>
<keyword evidence="3 4" id="KW-0597">Phosphoprotein</keyword>
<dbReference type="CDD" id="cd00082">
    <property type="entry name" value="HisKA"/>
    <property type="match status" value="1"/>
</dbReference>
<comment type="caution">
    <text evidence="7">The sequence shown here is derived from an EMBL/GenBank/DDBJ whole genome shotgun (WGS) entry which is preliminary data.</text>
</comment>
<dbReference type="Gene3D" id="3.30.565.10">
    <property type="entry name" value="Histidine kinase-like ATPase, C-terminal domain"/>
    <property type="match status" value="1"/>
</dbReference>
<name>A0A1X0XXB2_9BACT</name>
<feature type="domain" description="Histidine kinase" evidence="5">
    <location>
        <begin position="212"/>
        <end position="435"/>
    </location>
</feature>
<sequence>MLYQPQSAVATGPEPFPRPASTSFAAMLNAASLAFLQHGDLPNMAVSLLNAATDLLETDGGLIYDLTDNKEPRLLAACGNVWHCDLTPSPLVPDSWTEGFPQQCWRLPVDRGESLLLSPDRGDFQQLRRAFPTSIQSMLALPLQTDGSAIGALFLFNRRQGFNAEICGEIEAIGHTIALGIAAARDRLARQQAENELRQAQKMEALGQLAAGVAHDFNNMLTVINGYTSLVRKNLPEKTSAHQDLGIVLDAGRKAAELSRQLLAFSRRQMLQPQVLDLNSRIDNLQKMLRRLIREDITFEVELADSLPYIKADPGQLEQILMNLVINARDAMPNGGRIIIRSGCREFDRPFTLLHPGSKKGHYVWFSIRDTGNGISPEDQKKIFQPFFTTKEKGKGTGLGLATVYGIVKQSGGYITVESAPNQGCCFTIYLPRTDDGPEVDLPATATPNLCRMGKLLLVEDDPEVLKFATKALLESGFQVIPAGDVELAQELFDHHHSEISLLVTDMVMPTLSGPLLARNLRRLQPDLQVLFLSGYGQVTFSSDFLSGQAGAFLAKPFTGEGLVGKVQEVLSEGSLRLNQ</sequence>
<dbReference type="InterPro" id="IPR004358">
    <property type="entry name" value="Sig_transdc_His_kin-like_C"/>
</dbReference>
<dbReference type="InterPro" id="IPR001789">
    <property type="entry name" value="Sig_transdc_resp-reg_receiver"/>
</dbReference>
<dbReference type="RefSeq" id="WP_085011329.1">
    <property type="nucleotide sequence ID" value="NZ_NAAD01000019.1"/>
</dbReference>
<evidence type="ECO:0000256" key="4">
    <source>
        <dbReference type="PROSITE-ProRule" id="PRU00169"/>
    </source>
</evidence>
<evidence type="ECO:0000259" key="5">
    <source>
        <dbReference type="PROSITE" id="PS50109"/>
    </source>
</evidence>
<dbReference type="InterPro" id="IPR036890">
    <property type="entry name" value="HATPase_C_sf"/>
</dbReference>
<dbReference type="SMART" id="SM00387">
    <property type="entry name" value="HATPase_c"/>
    <property type="match status" value="1"/>
</dbReference>
<keyword evidence="8" id="KW-1185">Reference proteome</keyword>
<dbReference type="EC" id="2.7.13.3" evidence="2"/>
<dbReference type="Proteomes" id="UP000193136">
    <property type="component" value="Unassembled WGS sequence"/>
</dbReference>
<dbReference type="InterPro" id="IPR005467">
    <property type="entry name" value="His_kinase_dom"/>
</dbReference>
<dbReference type="STRING" id="1969733.B5V00_13420"/>